<feature type="domain" description="SET" evidence="5">
    <location>
        <begin position="202"/>
        <end position="466"/>
    </location>
</feature>
<protein>
    <recommendedName>
        <fullName evidence="9">SET domain-containing protein</fullName>
    </recommendedName>
</protein>
<dbReference type="SUPFAM" id="SSF144232">
    <property type="entry name" value="HIT/MYND zinc finger-like"/>
    <property type="match status" value="1"/>
</dbReference>
<reference evidence="8" key="1">
    <citation type="journal article" date="2015" name="Proc. Natl. Acad. Sci. U.S.A.">
        <title>Genome sequence of the Asian Tiger mosquito, Aedes albopictus, reveals insights into its biology, genetics, and evolution.</title>
        <authorList>
            <person name="Chen X.G."/>
            <person name="Jiang X."/>
            <person name="Gu J."/>
            <person name="Xu M."/>
            <person name="Wu Y."/>
            <person name="Deng Y."/>
            <person name="Zhang C."/>
            <person name="Bonizzoni M."/>
            <person name="Dermauw W."/>
            <person name="Vontas J."/>
            <person name="Armbruster P."/>
            <person name="Huang X."/>
            <person name="Yang Y."/>
            <person name="Zhang H."/>
            <person name="He W."/>
            <person name="Peng H."/>
            <person name="Liu Y."/>
            <person name="Wu K."/>
            <person name="Chen J."/>
            <person name="Lirakis M."/>
            <person name="Topalis P."/>
            <person name="Van Leeuwen T."/>
            <person name="Hall A.B."/>
            <person name="Jiang X."/>
            <person name="Thorpe C."/>
            <person name="Mueller R.L."/>
            <person name="Sun C."/>
            <person name="Waterhouse R.M."/>
            <person name="Yan G."/>
            <person name="Tu Z.J."/>
            <person name="Fang X."/>
            <person name="James A.A."/>
        </authorList>
    </citation>
    <scope>NUCLEOTIDE SEQUENCE [LARGE SCALE GENOMIC DNA]</scope>
    <source>
        <strain evidence="8">Foshan</strain>
    </source>
</reference>
<organism evidence="7 8">
    <name type="scientific">Aedes albopictus</name>
    <name type="common">Asian tiger mosquito</name>
    <name type="synonym">Stegomyia albopicta</name>
    <dbReference type="NCBI Taxonomy" id="7160"/>
    <lineage>
        <taxon>Eukaryota</taxon>
        <taxon>Metazoa</taxon>
        <taxon>Ecdysozoa</taxon>
        <taxon>Arthropoda</taxon>
        <taxon>Hexapoda</taxon>
        <taxon>Insecta</taxon>
        <taxon>Pterygota</taxon>
        <taxon>Neoptera</taxon>
        <taxon>Endopterygota</taxon>
        <taxon>Diptera</taxon>
        <taxon>Nematocera</taxon>
        <taxon>Culicoidea</taxon>
        <taxon>Culicidae</taxon>
        <taxon>Culicinae</taxon>
        <taxon>Aedini</taxon>
        <taxon>Aedes</taxon>
        <taxon>Stegomyia</taxon>
    </lineage>
</organism>
<dbReference type="GeneID" id="109432712"/>
<dbReference type="SUPFAM" id="SSF82199">
    <property type="entry name" value="SET domain"/>
    <property type="match status" value="1"/>
</dbReference>
<keyword evidence="1" id="KW-0479">Metal-binding</keyword>
<dbReference type="Pfam" id="PF01753">
    <property type="entry name" value="zf-MYND"/>
    <property type="match status" value="1"/>
</dbReference>
<dbReference type="PROSITE" id="PS01360">
    <property type="entry name" value="ZF_MYND_1"/>
    <property type="match status" value="1"/>
</dbReference>
<evidence type="ECO:0000256" key="1">
    <source>
        <dbReference type="ARBA" id="ARBA00022723"/>
    </source>
</evidence>
<evidence type="ECO:0000256" key="3">
    <source>
        <dbReference type="ARBA" id="ARBA00022833"/>
    </source>
</evidence>
<evidence type="ECO:0000313" key="7">
    <source>
        <dbReference type="EnsemblMetazoa" id="AALFPA23_015259.P22139"/>
    </source>
</evidence>
<reference evidence="7" key="2">
    <citation type="submission" date="2025-05" db="UniProtKB">
        <authorList>
            <consortium name="EnsemblMetazoa"/>
        </authorList>
    </citation>
    <scope>IDENTIFICATION</scope>
    <source>
        <strain evidence="7">Foshan</strain>
    </source>
</reference>
<keyword evidence="3" id="KW-0862">Zinc</keyword>
<name>A0ABM1Z5F0_AEDAL</name>
<dbReference type="InterPro" id="IPR001214">
    <property type="entry name" value="SET_dom"/>
</dbReference>
<evidence type="ECO:0000256" key="4">
    <source>
        <dbReference type="PROSITE-ProRule" id="PRU00134"/>
    </source>
</evidence>
<dbReference type="Gene3D" id="2.170.270.10">
    <property type="entry name" value="SET domain"/>
    <property type="match status" value="1"/>
</dbReference>
<accession>A0ABM1Z5F0</accession>
<dbReference type="RefSeq" id="XP_019564642.3">
    <property type="nucleotide sequence ID" value="XM_019709097.3"/>
</dbReference>
<dbReference type="InterPro" id="IPR011990">
    <property type="entry name" value="TPR-like_helical_dom_sf"/>
</dbReference>
<dbReference type="RefSeq" id="XP_019564640.3">
    <property type="nucleotide sequence ID" value="XM_019709095.3"/>
</dbReference>
<keyword evidence="8" id="KW-1185">Reference proteome</keyword>
<dbReference type="Pfam" id="PF00856">
    <property type="entry name" value="SET"/>
    <property type="match status" value="1"/>
</dbReference>
<dbReference type="PROSITE" id="PS50280">
    <property type="entry name" value="SET"/>
    <property type="match status" value="1"/>
</dbReference>
<dbReference type="Gene3D" id="1.10.220.160">
    <property type="match status" value="1"/>
</dbReference>
<evidence type="ECO:0008006" key="9">
    <source>
        <dbReference type="Google" id="ProtNLM"/>
    </source>
</evidence>
<dbReference type="PANTHER" id="PTHR47111">
    <property type="entry name" value="BCDNA.LD29892"/>
    <property type="match status" value="1"/>
</dbReference>
<dbReference type="InterPro" id="IPR046341">
    <property type="entry name" value="SET_dom_sf"/>
</dbReference>
<dbReference type="Gene3D" id="1.25.40.10">
    <property type="entry name" value="Tetratricopeptide repeat domain"/>
    <property type="match status" value="1"/>
</dbReference>
<evidence type="ECO:0000259" key="5">
    <source>
        <dbReference type="PROSITE" id="PS50280"/>
    </source>
</evidence>
<dbReference type="InterPro" id="IPR002893">
    <property type="entry name" value="Znf_MYND"/>
</dbReference>
<dbReference type="Proteomes" id="UP000069940">
    <property type="component" value="Unassembled WGS sequence"/>
</dbReference>
<sequence length="586" mass="67086">MLHRSAYLADALTDEKKRREKAEAYWKAPISLYMQEALEKCPQLCTSDIFAFQDYVRQHPPQAVYDRYKNQSGLEEFDPPKCNERAAKLRQAGNKWYGQKNYKEALIKYNESICCACADSEDLGIGFANRSAVFYDLREYEFALENIRLARQNNYPARLSSKLEARELNCRMRIEAEGRDFRKALNVELNVEANPSIPCLAKGVGIGEFPLYGRGMKAEQDFKVGDVILRESPAVVAVDTRYKFQACHHCASDNGLSLIPCPHCVSVMYCNEECLANGWKECHRFECGIKDKLSIVPFGTYSVGLTLMFYGLTHFNDSVDDMMNYCKENDRSGSDPFSLDYNNPLDIFKLYHTAKIKSLSPLMNALNRFVTAILYDIYLKHPLVRSLFVGENQRNFLLQAMDDYMIMAAKMNTGIRNPSTCELFPRASICNHSCDPNTHVVYRAGQIKIIVVRPINKGEQICIPYGFVKGGVSESDRFGLMATLDFCCVCQVCAPNSKQMKPNKDQRLQHRSFYRDLRLLTEILENETSNNLDMINASQQFIQRYANGLLSGEPNELMAKILLDYRDVLQKMFVADVLYELRRKLN</sequence>
<dbReference type="Gene3D" id="6.10.140.2220">
    <property type="match status" value="1"/>
</dbReference>
<proteinExistence type="predicted"/>
<dbReference type="CDD" id="cd20071">
    <property type="entry name" value="SET_SMYD"/>
    <property type="match status" value="1"/>
</dbReference>
<dbReference type="SMART" id="SM00317">
    <property type="entry name" value="SET"/>
    <property type="match status" value="1"/>
</dbReference>
<evidence type="ECO:0000313" key="8">
    <source>
        <dbReference type="Proteomes" id="UP000069940"/>
    </source>
</evidence>
<dbReference type="EnsemblMetazoa" id="AALFPA23_015259.R22139">
    <property type="protein sequence ID" value="AALFPA23_015259.P22139"/>
    <property type="gene ID" value="AALFPA23_015259"/>
</dbReference>
<feature type="domain" description="MYND-type" evidence="6">
    <location>
        <begin position="247"/>
        <end position="287"/>
    </location>
</feature>
<dbReference type="SUPFAM" id="SSF48452">
    <property type="entry name" value="TPR-like"/>
    <property type="match status" value="1"/>
</dbReference>
<dbReference type="EnsemblMetazoa" id="AALFPA23_015259.R22140">
    <property type="protein sequence ID" value="AALFPA23_015259.P22140"/>
    <property type="gene ID" value="AALFPA23_015259"/>
</dbReference>
<keyword evidence="2 4" id="KW-0863">Zinc-finger</keyword>
<evidence type="ECO:0000259" key="6">
    <source>
        <dbReference type="PROSITE" id="PS50865"/>
    </source>
</evidence>
<dbReference type="PROSITE" id="PS50865">
    <property type="entry name" value="ZF_MYND_2"/>
    <property type="match status" value="1"/>
</dbReference>
<evidence type="ECO:0000256" key="2">
    <source>
        <dbReference type="ARBA" id="ARBA00022771"/>
    </source>
</evidence>
<dbReference type="PANTHER" id="PTHR47111:SF1">
    <property type="entry name" value="SET AND MYND DOMAIN-CONTAINING PROTEIN 4"/>
    <property type="match status" value="1"/>
</dbReference>